<evidence type="ECO:0000313" key="2">
    <source>
        <dbReference type="Proteomes" id="UP000663853"/>
    </source>
</evidence>
<reference evidence="1" key="1">
    <citation type="submission" date="2021-01" db="EMBL/GenBank/DDBJ databases">
        <authorList>
            <person name="Kaushik A."/>
        </authorList>
    </citation>
    <scope>NUCLEOTIDE SEQUENCE</scope>
    <source>
        <strain evidence="1">AG6-10EEA</strain>
    </source>
</reference>
<dbReference type="EMBL" id="CAJMXA010000888">
    <property type="protein sequence ID" value="CAE6445668.1"/>
    <property type="molecule type" value="Genomic_DNA"/>
</dbReference>
<dbReference type="AlphaFoldDB" id="A0A8H3GBM9"/>
<evidence type="ECO:0000313" key="1">
    <source>
        <dbReference type="EMBL" id="CAE6445668.1"/>
    </source>
</evidence>
<accession>A0A8H3GBM9</accession>
<gene>
    <name evidence="1" type="ORF">RDB_LOCUS42232</name>
</gene>
<dbReference type="Proteomes" id="UP000663853">
    <property type="component" value="Unassembled WGS sequence"/>
</dbReference>
<organism evidence="1 2">
    <name type="scientific">Rhizoctonia solani</name>
    <dbReference type="NCBI Taxonomy" id="456999"/>
    <lineage>
        <taxon>Eukaryota</taxon>
        <taxon>Fungi</taxon>
        <taxon>Dikarya</taxon>
        <taxon>Basidiomycota</taxon>
        <taxon>Agaricomycotina</taxon>
        <taxon>Agaricomycetes</taxon>
        <taxon>Cantharellales</taxon>
        <taxon>Ceratobasidiaceae</taxon>
        <taxon>Rhizoctonia</taxon>
    </lineage>
</organism>
<comment type="caution">
    <text evidence="1">The sequence shown here is derived from an EMBL/GenBank/DDBJ whole genome shotgun (WGS) entry which is preliminary data.</text>
</comment>
<protein>
    <submittedName>
        <fullName evidence="1">Uncharacterized protein</fullName>
    </submittedName>
</protein>
<sequence length="113" mass="12950">MGQSPLPDRATISEDIDNILRELVACVQRFRCPSELDFPPNTQNALVILNSEKNKPFINQLRRLNGLRTKLAQIQPLEDKQLETKQRATGQAIGRALLRMKEHQEKLYKLSKA</sequence>
<proteinExistence type="predicted"/>
<name>A0A8H3GBM9_9AGAM</name>